<comment type="caution">
    <text evidence="1">The sequence shown here is derived from an EMBL/GenBank/DDBJ whole genome shotgun (WGS) entry which is preliminary data.</text>
</comment>
<dbReference type="EMBL" id="QXCT01000002">
    <property type="protein sequence ID" value="MDW9254221.1"/>
    <property type="molecule type" value="Genomic_DNA"/>
</dbReference>
<dbReference type="Proteomes" id="UP001272137">
    <property type="component" value="Unassembled WGS sequence"/>
</dbReference>
<gene>
    <name evidence="1" type="ORF">C7S16_3771</name>
</gene>
<name>A0AAW9CX29_BURTH</name>
<evidence type="ECO:0000313" key="2">
    <source>
        <dbReference type="Proteomes" id="UP001272137"/>
    </source>
</evidence>
<reference evidence="1" key="1">
    <citation type="submission" date="2018-08" db="EMBL/GenBank/DDBJ databases">
        <title>Identification of Burkholderia cepacia strains that express a Burkholderia pseudomallei-like capsular polysaccharide.</title>
        <authorList>
            <person name="Burtnick M.N."/>
            <person name="Vongsouvath M."/>
            <person name="Newton P."/>
            <person name="Wuthiekanun V."/>
            <person name="Limmathurotsakul D."/>
            <person name="Brett P.J."/>
            <person name="Chantratita N."/>
            <person name="Dance D.A."/>
        </authorList>
    </citation>
    <scope>NUCLEOTIDE SEQUENCE</scope>
    <source>
        <strain evidence="1">SBXCC001</strain>
    </source>
</reference>
<sequence length="86" mass="9237">MAGPFFLDAAALAGDSASAVRASDRGRGQARDSTRVATCRGAIGTPMTCFFRARFRASMFGFFLFMHRSGKVSRGRHAIVAIVTFS</sequence>
<proteinExistence type="predicted"/>
<evidence type="ECO:0000313" key="1">
    <source>
        <dbReference type="EMBL" id="MDW9254221.1"/>
    </source>
</evidence>
<protein>
    <submittedName>
        <fullName evidence="1">Uncharacterized protein</fullName>
    </submittedName>
</protein>
<dbReference type="AlphaFoldDB" id="A0AAW9CX29"/>
<organism evidence="1 2">
    <name type="scientific">Burkholderia thailandensis</name>
    <dbReference type="NCBI Taxonomy" id="57975"/>
    <lineage>
        <taxon>Bacteria</taxon>
        <taxon>Pseudomonadati</taxon>
        <taxon>Pseudomonadota</taxon>
        <taxon>Betaproteobacteria</taxon>
        <taxon>Burkholderiales</taxon>
        <taxon>Burkholderiaceae</taxon>
        <taxon>Burkholderia</taxon>
        <taxon>pseudomallei group</taxon>
    </lineage>
</organism>
<accession>A0AAW9CX29</accession>